<accession>A0A0J4VNS9</accession>
<dbReference type="GO" id="GO:0030244">
    <property type="term" value="P:cellulose biosynthetic process"/>
    <property type="evidence" value="ECO:0007669"/>
    <property type="project" value="InterPro"/>
</dbReference>
<dbReference type="Gene3D" id="3.30.70.2590">
    <property type="match status" value="1"/>
</dbReference>
<dbReference type="KEGG" id="kvd:KR75_07010"/>
<reference evidence="3 7" key="4">
    <citation type="submission" date="2020-08" db="EMBL/GenBank/DDBJ databases">
        <title>Complete genome sequence of Klebsiella pneumoniae KP2757.</title>
        <authorList>
            <person name="Zhang X."/>
        </authorList>
    </citation>
    <scope>NUCLEOTIDE SEQUENCE [LARGE SCALE GENOMIC DNA]</scope>
    <source>
        <strain evidence="3 7">KP2757</strain>
    </source>
</reference>
<reference evidence="1" key="6">
    <citation type="submission" date="2024-01" db="EMBL/GenBank/DDBJ databases">
        <authorList>
            <person name="Macesic N."/>
        </authorList>
    </citation>
    <scope>NUCLEOTIDE SEQUENCE</scope>
    <source>
        <strain evidence="1">CPO071</strain>
    </source>
</reference>
<dbReference type="Pfam" id="PF03500">
    <property type="entry name" value="Cellsynth_D"/>
    <property type="match status" value="1"/>
</dbReference>
<name>A0A087FU25_KLEVA</name>
<dbReference type="OMA" id="CVDLRPY"/>
<dbReference type="KEGG" id="kpk:A593_09655"/>
<reference evidence="4 6" key="3">
    <citation type="submission" date="2018-08" db="EMBL/GenBank/DDBJ databases">
        <authorList>
            <consortium name="Pathogen Informatics"/>
        </authorList>
    </citation>
    <scope>NUCLEOTIDE SEQUENCE [LARGE SCALE GENOMIC DNA]</scope>
    <source>
        <strain evidence="4 6">EuSCAPE_TR218</strain>
    </source>
</reference>
<sequence length="158" mass="17864">MMTENNNPVVTTWFQQQQTPAGWFDLLVIMVEGMLNNAGELESQPFLRQMGASLAETHPLPASETVGELEANINRLLTHFHWGVVTIDVGEDGLRLRHQALPVSRDDAGRVRWCNAFCAILEGLYSRWLQSQGGSAHVVLQRERVFSVSDVQFLYYHP</sequence>
<dbReference type="GeneID" id="93270794"/>
<evidence type="ECO:0000313" key="6">
    <source>
        <dbReference type="Proteomes" id="UP000258928"/>
    </source>
</evidence>
<evidence type="ECO:0000313" key="1">
    <source>
        <dbReference type="EMBL" id="MEC6055161.1"/>
    </source>
</evidence>
<evidence type="ECO:0000313" key="2">
    <source>
        <dbReference type="EMBL" id="PLM91858.1"/>
    </source>
</evidence>
<reference evidence="1" key="5">
    <citation type="journal article" date="2023" name="Nat. Commun.">
        <title>Genomic dissection of endemic carbapenem resistance reveals metallo-beta-lactamase dissemination through clonal, plasmid and integron transfer.</title>
        <authorList>
            <person name="Macesic N."/>
            <person name="Hawkey J."/>
            <person name="Vezina B."/>
            <person name="Wisniewski J.A."/>
            <person name="Cottingham H."/>
            <person name="Blakeway L.V."/>
            <person name="Harshegyi T."/>
            <person name="Pragastis K."/>
            <person name="Badoordeen G.Z."/>
            <person name="Dennison A."/>
            <person name="Spelman D.W."/>
            <person name="Jenney A.W.J."/>
            <person name="Peleg A.Y."/>
        </authorList>
    </citation>
    <scope>NUCLEOTIDE SEQUENCE</scope>
    <source>
        <strain evidence="1">CPO071</strain>
    </source>
</reference>
<evidence type="ECO:0000313" key="5">
    <source>
        <dbReference type="Proteomes" id="UP000234412"/>
    </source>
</evidence>
<dbReference type="EMBL" id="JARTTN020000001">
    <property type="protein sequence ID" value="MEC6055161.1"/>
    <property type="molecule type" value="Genomic_DNA"/>
</dbReference>
<dbReference type="KEGG" id="kvq:SP68_13610"/>
<dbReference type="Proteomes" id="UP001176846">
    <property type="component" value="Unassembled WGS sequence"/>
</dbReference>
<protein>
    <submittedName>
        <fullName evidence="1">Cellulose biosynthesis protein BcsD</fullName>
    </submittedName>
    <submittedName>
        <fullName evidence="2 4">Cellulose synthase</fullName>
    </submittedName>
</protein>
<dbReference type="InterPro" id="IPR038470">
    <property type="entry name" value="Cellsynth_D_sf"/>
</dbReference>
<dbReference type="InterPro" id="IPR022798">
    <property type="entry name" value="BcsD_bac"/>
</dbReference>
<proteinExistence type="predicted"/>
<evidence type="ECO:0000313" key="7">
    <source>
        <dbReference type="Proteomes" id="UP000516181"/>
    </source>
</evidence>
<dbReference type="Proteomes" id="UP000234412">
    <property type="component" value="Unassembled WGS sequence"/>
</dbReference>
<dbReference type="RefSeq" id="WP_008806909.1">
    <property type="nucleotide sequence ID" value="NC_011283.1"/>
</dbReference>
<reference evidence="2 5" key="1">
    <citation type="submission" date="2017-11" db="EMBL/GenBank/DDBJ databases">
        <authorList>
            <person name="Han C.G."/>
        </authorList>
    </citation>
    <scope>NUCLEOTIDE SEQUENCE [LARGE SCALE GENOMIC DNA]</scope>
    <source>
        <strain evidence="2 5">A8</strain>
    </source>
</reference>
<accession>A0A087FU25</accession>
<gene>
    <name evidence="4" type="primary">acsD</name>
    <name evidence="1" type="synonym">bcsD</name>
    <name evidence="2" type="ORF">CWN47_24650</name>
    <name evidence="3" type="ORF">IAP99_01165</name>
    <name evidence="1" type="ORF">QAB22_001065</name>
    <name evidence="4" type="ORF">SAMEA3729809_04097</name>
</gene>
<evidence type="ECO:0000313" key="3">
    <source>
        <dbReference type="EMBL" id="QNP25014.1"/>
    </source>
</evidence>
<dbReference type="Proteomes" id="UP000516181">
    <property type="component" value="Chromosome"/>
</dbReference>
<evidence type="ECO:0000313" key="4">
    <source>
        <dbReference type="EMBL" id="SXF97143.1"/>
    </source>
</evidence>
<dbReference type="Proteomes" id="UP000258928">
    <property type="component" value="Unassembled WGS sequence"/>
</dbReference>
<dbReference type="EMBL" id="PIDP01001119">
    <property type="protein sequence ID" value="PLM91858.1"/>
    <property type="molecule type" value="Genomic_DNA"/>
</dbReference>
<dbReference type="EMBL" id="UKAS01000015">
    <property type="protein sequence ID" value="SXF97143.1"/>
    <property type="molecule type" value="Genomic_DNA"/>
</dbReference>
<reference evidence="2 5" key="2">
    <citation type="submission" date="2018-01" db="EMBL/GenBank/DDBJ databases">
        <title>Genomic study of Klebsiella pneumoniae.</title>
        <authorList>
            <person name="Yang Y."/>
            <person name="Bicalho R."/>
        </authorList>
    </citation>
    <scope>NUCLEOTIDE SEQUENCE [LARGE SCALE GENOMIC DNA]</scope>
    <source>
        <strain evidence="2 5">A8</strain>
    </source>
</reference>
<dbReference type="AlphaFoldDB" id="A0A087FU25"/>
<organism evidence="2 5">
    <name type="scientific">Klebsiella variicola</name>
    <dbReference type="NCBI Taxonomy" id="244366"/>
    <lineage>
        <taxon>Bacteria</taxon>
        <taxon>Pseudomonadati</taxon>
        <taxon>Pseudomonadota</taxon>
        <taxon>Gammaproteobacteria</taxon>
        <taxon>Enterobacterales</taxon>
        <taxon>Enterobacteriaceae</taxon>
        <taxon>Klebsiella/Raoultella group</taxon>
        <taxon>Klebsiella</taxon>
        <taxon>Klebsiella pneumoniae complex</taxon>
    </lineage>
</organism>
<dbReference type="EMBL" id="CP060807">
    <property type="protein sequence ID" value="QNP25014.1"/>
    <property type="molecule type" value="Genomic_DNA"/>
</dbReference>